<dbReference type="SUPFAM" id="SSF118116">
    <property type="entry name" value="DNA mismatch repair protein MutL"/>
    <property type="match status" value="1"/>
</dbReference>
<dbReference type="GO" id="GO:0030983">
    <property type="term" value="F:mismatched DNA binding"/>
    <property type="evidence" value="ECO:0007669"/>
    <property type="project" value="InterPro"/>
</dbReference>
<evidence type="ECO:0000259" key="6">
    <source>
        <dbReference type="SMART" id="SM00853"/>
    </source>
</evidence>
<gene>
    <name evidence="5 8" type="primary">mutL</name>
    <name evidence="8" type="ORF">GCM10008090_34310</name>
</gene>
<dbReference type="CDD" id="cd16926">
    <property type="entry name" value="HATPase_MutL-MLH-PMS-like"/>
    <property type="match status" value="1"/>
</dbReference>
<accession>A0A918S2H8</accession>
<dbReference type="Gene3D" id="3.30.230.10">
    <property type="match status" value="1"/>
</dbReference>
<name>A0A918S2H8_9GAMM</name>
<evidence type="ECO:0000256" key="4">
    <source>
        <dbReference type="ARBA" id="ARBA00023204"/>
    </source>
</evidence>
<comment type="caution">
    <text evidence="8">The sequence shown here is derived from an EMBL/GenBank/DDBJ whole genome shotgun (WGS) entry which is preliminary data.</text>
</comment>
<dbReference type="Gene3D" id="3.30.1540.20">
    <property type="entry name" value="MutL, C-terminal domain, dimerisation subdomain"/>
    <property type="match status" value="1"/>
</dbReference>
<dbReference type="Proteomes" id="UP000614811">
    <property type="component" value="Unassembled WGS sequence"/>
</dbReference>
<dbReference type="InterPro" id="IPR020568">
    <property type="entry name" value="Ribosomal_Su5_D2-typ_SF"/>
</dbReference>
<dbReference type="GO" id="GO:0140664">
    <property type="term" value="F:ATP-dependent DNA damage sensor activity"/>
    <property type="evidence" value="ECO:0007669"/>
    <property type="project" value="InterPro"/>
</dbReference>
<keyword evidence="9" id="KW-1185">Reference proteome</keyword>
<dbReference type="InterPro" id="IPR014721">
    <property type="entry name" value="Ribsml_uS5_D2-typ_fold_subgr"/>
</dbReference>
<dbReference type="PANTHER" id="PTHR10073">
    <property type="entry name" value="DNA MISMATCH REPAIR PROTEIN MLH, PMS, MUTL"/>
    <property type="match status" value="1"/>
</dbReference>
<reference evidence="8" key="1">
    <citation type="journal article" date="2014" name="Int. J. Syst. Evol. Microbiol.">
        <title>Complete genome sequence of Corynebacterium casei LMG S-19264T (=DSM 44701T), isolated from a smear-ripened cheese.</title>
        <authorList>
            <consortium name="US DOE Joint Genome Institute (JGI-PGF)"/>
            <person name="Walter F."/>
            <person name="Albersmeier A."/>
            <person name="Kalinowski J."/>
            <person name="Ruckert C."/>
        </authorList>
    </citation>
    <scope>NUCLEOTIDE SEQUENCE</scope>
    <source>
        <strain evidence="8">KCTC 12711</strain>
    </source>
</reference>
<dbReference type="AlphaFoldDB" id="A0A918S2H8"/>
<dbReference type="Gene3D" id="3.30.1370.100">
    <property type="entry name" value="MutL, C-terminal domain, regulatory subdomain"/>
    <property type="match status" value="1"/>
</dbReference>
<dbReference type="InterPro" id="IPR037198">
    <property type="entry name" value="MutL_C_sf"/>
</dbReference>
<evidence type="ECO:0000259" key="7">
    <source>
        <dbReference type="SMART" id="SM01340"/>
    </source>
</evidence>
<dbReference type="NCBIfam" id="TIGR00585">
    <property type="entry name" value="mutl"/>
    <property type="match status" value="1"/>
</dbReference>
<dbReference type="Pfam" id="PF13589">
    <property type="entry name" value="HATPase_c_3"/>
    <property type="match status" value="1"/>
</dbReference>
<feature type="domain" description="DNA mismatch repair protein S5" evidence="7">
    <location>
        <begin position="218"/>
        <end position="336"/>
    </location>
</feature>
<comment type="function">
    <text evidence="5">This protein is involved in the repair of mismatches in DNA. It is required for dam-dependent methyl-directed DNA mismatch repair. May act as a 'molecular matchmaker', a protein that promotes the formation of a stable complex between two or more DNA-binding proteins in an ATP-dependent manner without itself being part of a final effector complex.</text>
</comment>
<keyword evidence="4 5" id="KW-0234">DNA repair</keyword>
<sequence length="625" mass="69710">MSHTDPSQHRIHALDPRLINQIAAGEIIERPASMLKELIENALDAGATAIDVDVDNAGVKRLKISDNGHGILRQDLAMALSRHATSKIQDLQDLEQIATLGFRGEALPSIASVTRMTIQSRERGAEQGWMVSSDGNNLTTEPTPVAHPVGTTIETRDLFYNTPARRKFLRTDATEFKHLDQIVRRMALSRFDVAFKLSHNGKVVLHLPSVPADDPRRLKMVCGDNVPENSVYFTEQREDMRLSGWAGLPSFSRSQADMQYFFLNGRLIRDKTIVHAVRLGYQDVLFHGRHPVYVLYLEMDPARVDVNVHPTKHEVRFRESGAVHSFVFRSLQRVMSSSAGEVGSLQVDAQHGAASPKPQTSYTAPEQITEQRPFNYAQAPVSHAQASERMSPDAVREQIAGYQQIADSVFRPDPGVTSPEIPKADTHADGTIPPLGYALGQLKGIYILAENEKGLVLVDMHAAHERITYERLKTGMEGAAIRQQPLLVPVTIQVSDNEIQAWRSQQTLFDQLGLEVEQIDENVLVVRSVPDLLAKADVSQLVRDVLSDLVADEHSDRIQETMHEILSSMACHGSVRANRQLSIPEMNALLRDMEITERSGQCNHGRPTWVQMSLGQLDSWFKRGQ</sequence>
<dbReference type="SUPFAM" id="SSF55874">
    <property type="entry name" value="ATPase domain of HSP90 chaperone/DNA topoisomerase II/histidine kinase"/>
    <property type="match status" value="1"/>
</dbReference>
<dbReference type="InterPro" id="IPR036890">
    <property type="entry name" value="HATPase_C_sf"/>
</dbReference>
<organism evidence="8 9">
    <name type="scientific">Arenicella chitinivorans</name>
    <dbReference type="NCBI Taxonomy" id="1329800"/>
    <lineage>
        <taxon>Bacteria</taxon>
        <taxon>Pseudomonadati</taxon>
        <taxon>Pseudomonadota</taxon>
        <taxon>Gammaproteobacteria</taxon>
        <taxon>Arenicellales</taxon>
        <taxon>Arenicellaceae</taxon>
        <taxon>Arenicella</taxon>
    </lineage>
</organism>
<dbReference type="SMART" id="SM01340">
    <property type="entry name" value="DNA_mis_repair"/>
    <property type="match status" value="1"/>
</dbReference>
<dbReference type="Gene3D" id="3.30.565.10">
    <property type="entry name" value="Histidine kinase-like ATPase, C-terminal domain"/>
    <property type="match status" value="1"/>
</dbReference>
<evidence type="ECO:0000256" key="1">
    <source>
        <dbReference type="ARBA" id="ARBA00006082"/>
    </source>
</evidence>
<dbReference type="CDD" id="cd03482">
    <property type="entry name" value="MutL_Trans_MutL"/>
    <property type="match status" value="1"/>
</dbReference>
<dbReference type="GO" id="GO:0006298">
    <property type="term" value="P:mismatch repair"/>
    <property type="evidence" value="ECO:0007669"/>
    <property type="project" value="UniProtKB-UniRule"/>
</dbReference>
<dbReference type="HAMAP" id="MF_00149">
    <property type="entry name" value="DNA_mis_repair"/>
    <property type="match status" value="1"/>
</dbReference>
<evidence type="ECO:0000256" key="3">
    <source>
        <dbReference type="ARBA" id="ARBA00022763"/>
    </source>
</evidence>
<protein>
    <recommendedName>
        <fullName evidence="2 5">DNA mismatch repair protein MutL</fullName>
    </recommendedName>
</protein>
<dbReference type="InterPro" id="IPR038973">
    <property type="entry name" value="MutL/Mlh/Pms-like"/>
</dbReference>
<dbReference type="PANTHER" id="PTHR10073:SF12">
    <property type="entry name" value="DNA MISMATCH REPAIR PROTEIN MLH1"/>
    <property type="match status" value="1"/>
</dbReference>
<keyword evidence="3 5" id="KW-0227">DNA damage</keyword>
<dbReference type="SUPFAM" id="SSF54211">
    <property type="entry name" value="Ribosomal protein S5 domain 2-like"/>
    <property type="match status" value="1"/>
</dbReference>
<dbReference type="InterPro" id="IPR042120">
    <property type="entry name" value="MutL_C_dimsub"/>
</dbReference>
<dbReference type="SMART" id="SM00853">
    <property type="entry name" value="MutL_C"/>
    <property type="match status" value="1"/>
</dbReference>
<dbReference type="NCBIfam" id="NF000949">
    <property type="entry name" value="PRK00095.1-2"/>
    <property type="match status" value="1"/>
</dbReference>
<dbReference type="EMBL" id="BMXA01000010">
    <property type="protein sequence ID" value="GHA21527.1"/>
    <property type="molecule type" value="Genomic_DNA"/>
</dbReference>
<dbReference type="PROSITE" id="PS00058">
    <property type="entry name" value="DNA_MISMATCH_REPAIR_1"/>
    <property type="match status" value="1"/>
</dbReference>
<dbReference type="GO" id="GO:0005524">
    <property type="term" value="F:ATP binding"/>
    <property type="evidence" value="ECO:0007669"/>
    <property type="project" value="InterPro"/>
</dbReference>
<comment type="similarity">
    <text evidence="1 5">Belongs to the DNA mismatch repair MutL/HexB family.</text>
</comment>
<dbReference type="Pfam" id="PF08676">
    <property type="entry name" value="MutL_C"/>
    <property type="match status" value="1"/>
</dbReference>
<dbReference type="GO" id="GO:0016887">
    <property type="term" value="F:ATP hydrolysis activity"/>
    <property type="evidence" value="ECO:0007669"/>
    <property type="project" value="InterPro"/>
</dbReference>
<dbReference type="InterPro" id="IPR014762">
    <property type="entry name" value="DNA_mismatch_repair_CS"/>
</dbReference>
<dbReference type="InterPro" id="IPR002099">
    <property type="entry name" value="MutL/Mlh/PMS"/>
</dbReference>
<dbReference type="InterPro" id="IPR020667">
    <property type="entry name" value="DNA_mismatch_repair_MutL"/>
</dbReference>
<evidence type="ECO:0000256" key="2">
    <source>
        <dbReference type="ARBA" id="ARBA00021975"/>
    </source>
</evidence>
<dbReference type="RefSeq" id="WP_189402945.1">
    <property type="nucleotide sequence ID" value="NZ_BMXA01000010.1"/>
</dbReference>
<evidence type="ECO:0000256" key="5">
    <source>
        <dbReference type="HAMAP-Rule" id="MF_00149"/>
    </source>
</evidence>
<feature type="domain" description="MutL C-terminal dimerisation" evidence="6">
    <location>
        <begin position="438"/>
        <end position="581"/>
    </location>
</feature>
<dbReference type="InterPro" id="IPR013507">
    <property type="entry name" value="DNA_mismatch_S5_2-like"/>
</dbReference>
<evidence type="ECO:0000313" key="9">
    <source>
        <dbReference type="Proteomes" id="UP000614811"/>
    </source>
</evidence>
<proteinExistence type="inferred from homology"/>
<dbReference type="Pfam" id="PF01119">
    <property type="entry name" value="DNA_mis_repair"/>
    <property type="match status" value="1"/>
</dbReference>
<dbReference type="FunFam" id="3.30.565.10:FF:000003">
    <property type="entry name" value="DNA mismatch repair endonuclease MutL"/>
    <property type="match status" value="1"/>
</dbReference>
<evidence type="ECO:0000313" key="8">
    <source>
        <dbReference type="EMBL" id="GHA21527.1"/>
    </source>
</evidence>
<dbReference type="InterPro" id="IPR014790">
    <property type="entry name" value="MutL_C"/>
</dbReference>
<reference evidence="8" key="2">
    <citation type="submission" date="2020-09" db="EMBL/GenBank/DDBJ databases">
        <authorList>
            <person name="Sun Q."/>
            <person name="Kim S."/>
        </authorList>
    </citation>
    <scope>NUCLEOTIDE SEQUENCE</scope>
    <source>
        <strain evidence="8">KCTC 12711</strain>
    </source>
</reference>
<dbReference type="InterPro" id="IPR042121">
    <property type="entry name" value="MutL_C_regsub"/>
</dbReference>
<dbReference type="GO" id="GO:0032300">
    <property type="term" value="C:mismatch repair complex"/>
    <property type="evidence" value="ECO:0007669"/>
    <property type="project" value="InterPro"/>
</dbReference>